<dbReference type="PROSITE" id="PS00375">
    <property type="entry name" value="UDPGT"/>
    <property type="match status" value="1"/>
</dbReference>
<dbReference type="GO" id="GO:0015020">
    <property type="term" value="F:glucuronosyltransferase activity"/>
    <property type="evidence" value="ECO:0007669"/>
    <property type="project" value="UniProtKB-EC"/>
</dbReference>
<feature type="chain" id="PRO_5041485114" description="UDP-glucuronosyltransferase" evidence="12">
    <location>
        <begin position="22"/>
        <end position="530"/>
    </location>
</feature>
<dbReference type="PANTHER" id="PTHR48043:SF12">
    <property type="entry name" value="UDP-GLUCURONOSYLTRANSFERASE 2B4"/>
    <property type="match status" value="1"/>
</dbReference>
<evidence type="ECO:0000256" key="7">
    <source>
        <dbReference type="ARBA" id="ARBA00022824"/>
    </source>
</evidence>
<dbReference type="PROSITE" id="PS51257">
    <property type="entry name" value="PROKAR_LIPOPROTEIN"/>
    <property type="match status" value="1"/>
</dbReference>
<accession>A0AA41MND2</accession>
<proteinExistence type="inferred from homology"/>
<evidence type="ECO:0000313" key="14">
    <source>
        <dbReference type="Proteomes" id="UP001166674"/>
    </source>
</evidence>
<comment type="catalytic activity">
    <reaction evidence="12">
        <text>glucuronate acceptor + UDP-alpha-D-glucuronate = acceptor beta-D-glucuronoside + UDP + H(+)</text>
        <dbReference type="Rhea" id="RHEA:21032"/>
        <dbReference type="ChEBI" id="CHEBI:15378"/>
        <dbReference type="ChEBI" id="CHEBI:58052"/>
        <dbReference type="ChEBI" id="CHEBI:58223"/>
        <dbReference type="ChEBI" id="CHEBI:132367"/>
        <dbReference type="ChEBI" id="CHEBI:132368"/>
        <dbReference type="EC" id="2.4.1.17"/>
    </reaction>
</comment>
<dbReference type="EC" id="2.4.1.17" evidence="12"/>
<sequence>MSTKMTAVLLLLQLSSHFGSGSCGKVLVWAMEFSHWINMKAILEELTQRGHEVTVLRPSGSIFVGDDKSSAIKFESFPTSLSKEDVENIFSQWVSVLVYEMPKQPFWKYFLTLAENGSQFFAYVRNICRDAVLNKKLMAKLQESRFDVILSDAICPCGELLAEILQKPFVYTLRCSPGYTMEKYSGGLLFPPSYVPTVFSELSDQMTFIERVKNLLYVIYFDFWFESFHVKRWNQFYSEILGRPTTLSETMAKAEIWLIRTYWDLEFPRPSLPNVDFVGGLHCRPAKPLPKELEDFVQSSGENGVVVFSLGSIVGSLTEERANVIASALAQIPQKVIWRFNGKKPDTLGPNTRLYKWIPQGDLLGHQKTRAFITHGGTNGIYEAIYYGIPMVGIPLFADQLDNISHMKIKGAAIRLDFNTMSSVDLLKALNTVIKDPSYKDNAMRLSRIHHDQPVKPLDRAVFWIEFVMRHKGAKHLRVAAHDLSWFQYYSLDVVGFLLTCVATVIFIVTKCCLYCCQKLAKTGKKKKGE</sequence>
<keyword evidence="5 12" id="KW-0812">Transmembrane</keyword>
<feature type="signal peptide" evidence="12">
    <location>
        <begin position="1"/>
        <end position="21"/>
    </location>
</feature>
<evidence type="ECO:0000313" key="13">
    <source>
        <dbReference type="EMBL" id="MBZ3874973.1"/>
    </source>
</evidence>
<protein>
    <recommendedName>
        <fullName evidence="12">UDP-glucuronosyltransferase</fullName>
        <ecNumber evidence="12">2.4.1.17</ecNumber>
    </recommendedName>
</protein>
<evidence type="ECO:0000256" key="1">
    <source>
        <dbReference type="ARBA" id="ARBA00004389"/>
    </source>
</evidence>
<dbReference type="EMBL" id="JAATJV010237400">
    <property type="protein sequence ID" value="MBZ3874973.1"/>
    <property type="molecule type" value="Genomic_DNA"/>
</dbReference>
<dbReference type="AlphaFoldDB" id="A0AA41MND2"/>
<feature type="transmembrane region" description="Helical" evidence="12">
    <location>
        <begin position="494"/>
        <end position="517"/>
    </location>
</feature>
<dbReference type="CDD" id="cd03784">
    <property type="entry name" value="GT1_Gtf-like"/>
    <property type="match status" value="1"/>
</dbReference>
<evidence type="ECO:0000256" key="4">
    <source>
        <dbReference type="ARBA" id="ARBA00022679"/>
    </source>
</evidence>
<keyword evidence="9 12" id="KW-0472">Membrane</keyword>
<gene>
    <name evidence="13" type="ORF">SUZIE_130615</name>
</gene>
<dbReference type="PANTHER" id="PTHR48043">
    <property type="entry name" value="EG:EG0003.4 PROTEIN-RELATED"/>
    <property type="match status" value="1"/>
</dbReference>
<organism evidence="13 14">
    <name type="scientific">Sciurus carolinensis</name>
    <name type="common">Eastern gray squirrel</name>
    <dbReference type="NCBI Taxonomy" id="30640"/>
    <lineage>
        <taxon>Eukaryota</taxon>
        <taxon>Metazoa</taxon>
        <taxon>Chordata</taxon>
        <taxon>Craniata</taxon>
        <taxon>Vertebrata</taxon>
        <taxon>Euteleostomi</taxon>
        <taxon>Mammalia</taxon>
        <taxon>Eutheria</taxon>
        <taxon>Euarchontoglires</taxon>
        <taxon>Glires</taxon>
        <taxon>Rodentia</taxon>
        <taxon>Sciuromorpha</taxon>
        <taxon>Sciuridae</taxon>
        <taxon>Sciurinae</taxon>
        <taxon>Sciurini</taxon>
        <taxon>Sciurus</taxon>
    </lineage>
</organism>
<name>A0AA41MND2_SCICA</name>
<comment type="similarity">
    <text evidence="2 11">Belongs to the UDP-glycosyltransferase family.</text>
</comment>
<dbReference type="Gene3D" id="3.40.50.2000">
    <property type="entry name" value="Glycogen Phosphorylase B"/>
    <property type="match status" value="2"/>
</dbReference>
<evidence type="ECO:0000256" key="5">
    <source>
        <dbReference type="ARBA" id="ARBA00022692"/>
    </source>
</evidence>
<keyword evidence="3 11" id="KW-0328">Glycosyltransferase</keyword>
<evidence type="ECO:0000256" key="3">
    <source>
        <dbReference type="ARBA" id="ARBA00022676"/>
    </source>
</evidence>
<dbReference type="FunFam" id="3.40.50.2000:FF:000001">
    <property type="entry name" value="UDP-glucuronosyltransferase"/>
    <property type="match status" value="1"/>
</dbReference>
<dbReference type="InterPro" id="IPR035595">
    <property type="entry name" value="UDP_glycos_trans_CS"/>
</dbReference>
<dbReference type="Pfam" id="PF00201">
    <property type="entry name" value="UDPGT"/>
    <property type="match status" value="1"/>
</dbReference>
<evidence type="ECO:0000256" key="8">
    <source>
        <dbReference type="ARBA" id="ARBA00022989"/>
    </source>
</evidence>
<keyword evidence="14" id="KW-1185">Reference proteome</keyword>
<keyword evidence="4 11" id="KW-0808">Transferase</keyword>
<keyword evidence="10" id="KW-0325">Glycoprotein</keyword>
<dbReference type="InterPro" id="IPR002213">
    <property type="entry name" value="UDP_glucos_trans"/>
</dbReference>
<keyword evidence="6 12" id="KW-0732">Signal</keyword>
<dbReference type="Proteomes" id="UP001166674">
    <property type="component" value="Unassembled WGS sequence"/>
</dbReference>
<dbReference type="SUPFAM" id="SSF53756">
    <property type="entry name" value="UDP-Glycosyltransferase/glycogen phosphorylase"/>
    <property type="match status" value="1"/>
</dbReference>
<evidence type="ECO:0000256" key="10">
    <source>
        <dbReference type="ARBA" id="ARBA00023180"/>
    </source>
</evidence>
<evidence type="ECO:0000256" key="12">
    <source>
        <dbReference type="RuleBase" id="RU362059"/>
    </source>
</evidence>
<comment type="subcellular location">
    <subcellularLocation>
        <location evidence="1">Endoplasmic reticulum membrane</location>
        <topology evidence="1">Single-pass membrane protein</topology>
    </subcellularLocation>
    <subcellularLocation>
        <location evidence="12">Membrane</location>
        <topology evidence="12">Single-pass membrane protein</topology>
    </subcellularLocation>
</comment>
<keyword evidence="8 12" id="KW-1133">Transmembrane helix</keyword>
<dbReference type="FunFam" id="3.40.50.2000:FF:000081">
    <property type="entry name" value="UDP-glucuronosyltransferase 2A2"/>
    <property type="match status" value="1"/>
</dbReference>
<reference evidence="13" key="1">
    <citation type="submission" date="2020-03" db="EMBL/GenBank/DDBJ databases">
        <title>Studies in the Genomics of Life Span.</title>
        <authorList>
            <person name="Glass D."/>
        </authorList>
    </citation>
    <scope>NUCLEOTIDE SEQUENCE</scope>
    <source>
        <strain evidence="13">SUZIE</strain>
        <tissue evidence="13">Muscle</tissue>
    </source>
</reference>
<comment type="caution">
    <text evidence="13">The sequence shown here is derived from an EMBL/GenBank/DDBJ whole genome shotgun (WGS) entry which is preliminary data.</text>
</comment>
<dbReference type="GO" id="GO:0005789">
    <property type="term" value="C:endoplasmic reticulum membrane"/>
    <property type="evidence" value="ECO:0007669"/>
    <property type="project" value="UniProtKB-SubCell"/>
</dbReference>
<keyword evidence="7" id="KW-0256">Endoplasmic reticulum</keyword>
<evidence type="ECO:0000256" key="9">
    <source>
        <dbReference type="ARBA" id="ARBA00023136"/>
    </source>
</evidence>
<evidence type="ECO:0000256" key="6">
    <source>
        <dbReference type="ARBA" id="ARBA00022729"/>
    </source>
</evidence>
<dbReference type="InterPro" id="IPR050271">
    <property type="entry name" value="UDP-glycosyltransferase"/>
</dbReference>
<evidence type="ECO:0000256" key="11">
    <source>
        <dbReference type="RuleBase" id="RU003718"/>
    </source>
</evidence>
<evidence type="ECO:0000256" key="2">
    <source>
        <dbReference type="ARBA" id="ARBA00009995"/>
    </source>
</evidence>